<accession>A0ACA9R3Z6</accession>
<evidence type="ECO:0000313" key="2">
    <source>
        <dbReference type="Proteomes" id="UP000789702"/>
    </source>
</evidence>
<dbReference type="EMBL" id="CAJVPU010059935">
    <property type="protein sequence ID" value="CAG8776180.1"/>
    <property type="molecule type" value="Genomic_DNA"/>
</dbReference>
<evidence type="ECO:0000313" key="1">
    <source>
        <dbReference type="EMBL" id="CAG8776180.1"/>
    </source>
</evidence>
<reference evidence="1" key="1">
    <citation type="submission" date="2021-06" db="EMBL/GenBank/DDBJ databases">
        <authorList>
            <person name="Kallberg Y."/>
            <person name="Tangrot J."/>
            <person name="Rosling A."/>
        </authorList>
    </citation>
    <scope>NUCLEOTIDE SEQUENCE</scope>
    <source>
        <strain evidence="1">IL203A</strain>
    </source>
</reference>
<name>A0ACA9R3Z6_9GLOM</name>
<protein>
    <submittedName>
        <fullName evidence="1">4258_t:CDS:1</fullName>
    </submittedName>
</protein>
<dbReference type="Proteomes" id="UP000789702">
    <property type="component" value="Unassembled WGS sequence"/>
</dbReference>
<organism evidence="1 2">
    <name type="scientific">Dentiscutata heterogama</name>
    <dbReference type="NCBI Taxonomy" id="1316150"/>
    <lineage>
        <taxon>Eukaryota</taxon>
        <taxon>Fungi</taxon>
        <taxon>Fungi incertae sedis</taxon>
        <taxon>Mucoromycota</taxon>
        <taxon>Glomeromycotina</taxon>
        <taxon>Glomeromycetes</taxon>
        <taxon>Diversisporales</taxon>
        <taxon>Gigasporaceae</taxon>
        <taxon>Dentiscutata</taxon>
    </lineage>
</organism>
<comment type="caution">
    <text evidence="1">The sequence shown here is derived from an EMBL/GenBank/DDBJ whole genome shotgun (WGS) entry which is preliminary data.</text>
</comment>
<sequence>MYTPSITNSENEEQEISQNTERAFNQDNQKDNSEPQQIQSTFKGRPYITYLPLAWNQPLETYTEEQPQASRNEGISAPADE</sequence>
<keyword evidence="2" id="KW-1185">Reference proteome</keyword>
<feature type="non-terminal residue" evidence="1">
    <location>
        <position position="81"/>
    </location>
</feature>
<gene>
    <name evidence="1" type="ORF">DHETER_LOCUS16134</name>
</gene>
<proteinExistence type="predicted"/>